<comment type="subcellular location">
    <subcellularLocation>
        <location evidence="1">Membrane</location>
        <topology evidence="1">Multi-pass membrane protein</topology>
    </subcellularLocation>
</comment>
<keyword evidence="4 8" id="KW-0812">Transmembrane</keyword>
<organism evidence="9 10">
    <name type="scientific">Toxoplasma gondii</name>
    <dbReference type="NCBI Taxonomy" id="5811"/>
    <lineage>
        <taxon>Eukaryota</taxon>
        <taxon>Sar</taxon>
        <taxon>Alveolata</taxon>
        <taxon>Apicomplexa</taxon>
        <taxon>Conoidasida</taxon>
        <taxon>Coccidia</taxon>
        <taxon>Eucoccidiorida</taxon>
        <taxon>Eimeriorina</taxon>
        <taxon>Sarcocystidae</taxon>
        <taxon>Toxoplasma</taxon>
    </lineage>
</organism>
<keyword evidence="5 8" id="KW-1133">Transmembrane helix</keyword>
<dbReference type="VEuPathDB" id="ToxoDB:TGME49_313940"/>
<evidence type="ECO:0000256" key="2">
    <source>
        <dbReference type="ARBA" id="ARBA00006690"/>
    </source>
</evidence>
<evidence type="ECO:0000313" key="9">
    <source>
        <dbReference type="EMBL" id="KAF4639534.1"/>
    </source>
</evidence>
<feature type="transmembrane region" description="Helical" evidence="8">
    <location>
        <begin position="675"/>
        <end position="691"/>
    </location>
</feature>
<dbReference type="GO" id="GO:0016020">
    <property type="term" value="C:membrane"/>
    <property type="evidence" value="ECO:0007669"/>
    <property type="project" value="UniProtKB-SubCell"/>
</dbReference>
<dbReference type="PANTHER" id="PTHR31326">
    <property type="entry name" value="PROTEIN CLT2, CHLOROPLASTIC"/>
    <property type="match status" value="1"/>
</dbReference>
<evidence type="ECO:0000256" key="6">
    <source>
        <dbReference type="ARBA" id="ARBA00023136"/>
    </source>
</evidence>
<feature type="transmembrane region" description="Helical" evidence="8">
    <location>
        <begin position="538"/>
        <end position="557"/>
    </location>
</feature>
<evidence type="ECO:0000313" key="10">
    <source>
        <dbReference type="Proteomes" id="UP000557509"/>
    </source>
</evidence>
<name>A0A7J6JXR6_TOXGO</name>
<feature type="transmembrane region" description="Helical" evidence="8">
    <location>
        <begin position="388"/>
        <end position="411"/>
    </location>
</feature>
<feature type="compositionally biased region" description="Polar residues" evidence="7">
    <location>
        <begin position="1049"/>
        <end position="1062"/>
    </location>
</feature>
<dbReference type="Pfam" id="PF08627">
    <property type="entry name" value="CRT-like"/>
    <property type="match status" value="1"/>
</dbReference>
<evidence type="ECO:0000256" key="8">
    <source>
        <dbReference type="SAM" id="Phobius"/>
    </source>
</evidence>
<dbReference type="Proteomes" id="UP000557509">
    <property type="component" value="Unassembled WGS sequence"/>
</dbReference>
<evidence type="ECO:0000256" key="7">
    <source>
        <dbReference type="SAM" id="MobiDB-lite"/>
    </source>
</evidence>
<evidence type="ECO:0000256" key="1">
    <source>
        <dbReference type="ARBA" id="ARBA00004141"/>
    </source>
</evidence>
<feature type="compositionally biased region" description="Basic and acidic residues" evidence="7">
    <location>
        <begin position="1087"/>
        <end position="1097"/>
    </location>
</feature>
<keyword evidence="10" id="KW-1185">Reference proteome</keyword>
<feature type="compositionally biased region" description="Polar residues" evidence="7">
    <location>
        <begin position="1154"/>
        <end position="1164"/>
    </location>
</feature>
<feature type="compositionally biased region" description="Basic and acidic residues" evidence="7">
    <location>
        <begin position="1165"/>
        <end position="1181"/>
    </location>
</feature>
<feature type="compositionally biased region" description="Low complexity" evidence="7">
    <location>
        <begin position="952"/>
        <end position="983"/>
    </location>
</feature>
<feature type="region of interest" description="Disordered" evidence="7">
    <location>
        <begin position="952"/>
        <end position="1140"/>
    </location>
</feature>
<protein>
    <submittedName>
        <fullName evidence="9">Transmembrane protein</fullName>
    </submittedName>
</protein>
<dbReference type="EMBL" id="JAAUHK010000196">
    <property type="protein sequence ID" value="KAF4639534.1"/>
    <property type="molecule type" value="Genomic_DNA"/>
</dbReference>
<feature type="compositionally biased region" description="Low complexity" evidence="7">
    <location>
        <begin position="102"/>
        <end position="126"/>
    </location>
</feature>
<accession>A0A7J6JXR6</accession>
<feature type="transmembrane region" description="Helical" evidence="8">
    <location>
        <begin position="423"/>
        <end position="444"/>
    </location>
</feature>
<dbReference type="InterPro" id="IPR013936">
    <property type="entry name" value="CRT-like"/>
</dbReference>
<feature type="region of interest" description="Disordered" evidence="7">
    <location>
        <begin position="1154"/>
        <end position="1203"/>
    </location>
</feature>
<feature type="transmembrane region" description="Helical" evidence="8">
    <location>
        <begin position="507"/>
        <end position="526"/>
    </location>
</feature>
<feature type="compositionally biased region" description="Basic and acidic residues" evidence="7">
    <location>
        <begin position="1118"/>
        <end position="1129"/>
    </location>
</feature>
<feature type="compositionally biased region" description="Basic residues" evidence="7">
    <location>
        <begin position="899"/>
        <end position="908"/>
    </location>
</feature>
<dbReference type="VEuPathDB" id="ToxoDB:TGME49_313930"/>
<feature type="region of interest" description="Disordered" evidence="7">
    <location>
        <begin position="1"/>
        <end position="163"/>
    </location>
</feature>
<dbReference type="InterPro" id="IPR037185">
    <property type="entry name" value="EmrE-like"/>
</dbReference>
<feature type="compositionally biased region" description="Low complexity" evidence="7">
    <location>
        <begin position="134"/>
        <end position="156"/>
    </location>
</feature>
<gene>
    <name evidence="9" type="ORF">TGRH88_053060</name>
</gene>
<evidence type="ECO:0000256" key="4">
    <source>
        <dbReference type="ARBA" id="ARBA00022692"/>
    </source>
</evidence>
<sequence length="1221" mass="130374">MPPAHHGSGGRRRPGRGNKGKRDTEAGMTASPDPGYMRPETHAAPSQQTDVRSPASAREHRNADVGVAAPDALTPNAGEQKEVEGVAKVNVAVSSDQPPDWAPSQSDLPPSLSPTTASRPATSSRSPRARSRHSPVASSSAFSSPAPSASALTSASGVPEAPLAAPELKHTLAADEGNPEPRLEGPVERLHARQENPLTDSSDGSYILLEEGESQRACLDRKNRHLRQTTPPGVWTTADLASQNSHSASFASGFRRALLPSGGSGDHDEQASDCRASLRGMQRPCFGSPSTDTRMGAAEGLPLASRRRRQHWRRELRAFGAVALACLRASWHGMKRARLRATRWIDRNAATVRVACYTFLLLVTSTGNTICFKKMIDKMPNYSPCLTQVTTVVFVPVFFALSLYTDYAGGLPQEMADFPKRNFAVMGFLDSFSGVMAIIGAVHTTGTTQVVLQQSCIVFSLLASIVMLRKRFHAAHYLGALVIILGVLVVKLPDLLHPSSDGGGDVFVFNLLYLLSNLPTAVSCVYKEVAFRGVEMGTNYLQAWVALFQFLIGFLVLPLNALPVLGPQRVPLAELPASLWNGTRCLFGFNTIVTNCGGAGNMESPCDNCEGAWKYVGMYLSFNLLYNMFIIFVVKSGGAALTFLVSTLRLPVTALAFCSRAIMGDRAVPPKATDFYGLLVLILGLVIYRAGGIMKRRAQRRAVAAARGHTSSPMMLTPREEEQIGTIFVEEVFAAGELEDGGVTEEDETDDDTSEVEVHPVFSSVVASEPPHVYVHTKRHSHSDGGYHKLPACGSSPAAFTPFTQRMPGTGSESCSRRRNRDGDDERSPRSHACSFDEETGFAGGTGTDTGDLLGFANTSVFDDGTRHPVLPPQGADGQAITHTEIAENVPVTQTTTPRPHKPPKTRSSRGPAPPIPNEDQIILNPVRFGHFLHPGGEPIFLEEEVFRDSSPLTSASSSSLPRDLPGPVASDTSSDDSNASPDVIHSADANTQAHASSGETAGRASLSSDDAATVKKHLPRPPVSGHVTFVQGEGISSPMDAHEESHSRSSLADGQGNMHSSDSNDEAGATPRPSDYEGPGAFSPPEGKRGRAGAEHESDDSTLLPAPVTEKPGTPIEMERDDPRREPDDIFIDDPIFGDEKTYNSAGELIAVGNTSVKKQTQAGDEREKQSDQAARRDGLSPEDQEDGAAGPLGPAPNLGSPLNALATIIEEGCVHLPAT</sequence>
<proteinExistence type="inferred from homology"/>
<comment type="caution">
    <text evidence="9">The sequence shown here is derived from an EMBL/GenBank/DDBJ whole genome shotgun (WGS) entry which is preliminary data.</text>
</comment>
<feature type="compositionally biased region" description="Basic residues" evidence="7">
    <location>
        <begin position="8"/>
        <end position="19"/>
    </location>
</feature>
<feature type="region of interest" description="Disordered" evidence="7">
    <location>
        <begin position="798"/>
        <end position="849"/>
    </location>
</feature>
<feature type="transmembrane region" description="Helical" evidence="8">
    <location>
        <begin position="475"/>
        <end position="492"/>
    </location>
</feature>
<evidence type="ECO:0000256" key="3">
    <source>
        <dbReference type="ARBA" id="ARBA00022448"/>
    </source>
</evidence>
<keyword evidence="3" id="KW-0813">Transport</keyword>
<feature type="region of interest" description="Disordered" evidence="7">
    <location>
        <begin position="280"/>
        <end position="300"/>
    </location>
</feature>
<feature type="region of interest" description="Disordered" evidence="7">
    <location>
        <begin position="888"/>
        <end position="920"/>
    </location>
</feature>
<dbReference type="PANTHER" id="PTHR31326:SF1">
    <property type="entry name" value="PROTEIN CLT2, CHLOROPLASTIC"/>
    <property type="match status" value="1"/>
</dbReference>
<comment type="similarity">
    <text evidence="2">Belongs to the CRT-like transporter family.</text>
</comment>
<feature type="compositionally biased region" description="Polar residues" evidence="7">
    <location>
        <begin position="989"/>
        <end position="1011"/>
    </location>
</feature>
<dbReference type="SUPFAM" id="SSF103481">
    <property type="entry name" value="Multidrug resistance efflux transporter EmrE"/>
    <property type="match status" value="1"/>
</dbReference>
<evidence type="ECO:0000256" key="5">
    <source>
        <dbReference type="ARBA" id="ARBA00022989"/>
    </source>
</evidence>
<dbReference type="AlphaFoldDB" id="A0A7J6JXR6"/>
<reference evidence="9 10" key="1">
    <citation type="submission" date="2020-03" db="EMBL/GenBank/DDBJ databases">
        <title>Genome sequence of Toxoplasma gondii RH-88 strain.</title>
        <authorList>
            <person name="Lorenzi H.A."/>
            <person name="Venepally P."/>
            <person name="Rozenberg A."/>
            <person name="Sibley D."/>
        </authorList>
    </citation>
    <scope>NUCLEOTIDE SEQUENCE [LARGE SCALE GENOMIC DNA]</scope>
    <source>
        <strain evidence="9 10">RH-88</strain>
    </source>
</reference>
<feature type="transmembrane region" description="Helical" evidence="8">
    <location>
        <begin position="354"/>
        <end position="376"/>
    </location>
</feature>
<keyword evidence="6 8" id="KW-0472">Membrane</keyword>